<dbReference type="RefSeq" id="XP_028479795.1">
    <property type="nucleotide sequence ID" value="XM_028615938.1"/>
</dbReference>
<organism evidence="1 2">
    <name type="scientific">Apiotrichum porosum</name>
    <dbReference type="NCBI Taxonomy" id="105984"/>
    <lineage>
        <taxon>Eukaryota</taxon>
        <taxon>Fungi</taxon>
        <taxon>Dikarya</taxon>
        <taxon>Basidiomycota</taxon>
        <taxon>Agaricomycotina</taxon>
        <taxon>Tremellomycetes</taxon>
        <taxon>Trichosporonales</taxon>
        <taxon>Trichosporonaceae</taxon>
        <taxon>Apiotrichum</taxon>
    </lineage>
</organism>
<dbReference type="STRING" id="105984.A0A427Y9F9"/>
<comment type="caution">
    <text evidence="1">The sequence shown here is derived from an EMBL/GenBank/DDBJ whole genome shotgun (WGS) entry which is preliminary data.</text>
</comment>
<dbReference type="GeneID" id="39584641"/>
<dbReference type="AlphaFoldDB" id="A0A427Y9F9"/>
<keyword evidence="2" id="KW-1185">Reference proteome</keyword>
<dbReference type="OrthoDB" id="3217871at2759"/>
<proteinExistence type="predicted"/>
<gene>
    <name evidence="1" type="ORF">EHS24_000098</name>
</gene>
<protein>
    <recommendedName>
        <fullName evidence="3">BTB domain-containing protein</fullName>
    </recommendedName>
</protein>
<evidence type="ECO:0000313" key="1">
    <source>
        <dbReference type="EMBL" id="RSH87587.1"/>
    </source>
</evidence>
<name>A0A427Y9F9_9TREE</name>
<accession>A0A427Y9F9</accession>
<reference evidence="1 2" key="1">
    <citation type="submission" date="2018-11" db="EMBL/GenBank/DDBJ databases">
        <title>Genome sequence of Apiotrichum porosum DSM 27194.</title>
        <authorList>
            <person name="Aliyu H."/>
            <person name="Gorte O."/>
            <person name="Ochsenreither K."/>
        </authorList>
    </citation>
    <scope>NUCLEOTIDE SEQUENCE [LARGE SCALE GENOMIC DNA]</scope>
    <source>
        <strain evidence="1 2">DSM 27194</strain>
    </source>
</reference>
<evidence type="ECO:0000313" key="2">
    <source>
        <dbReference type="Proteomes" id="UP000279236"/>
    </source>
</evidence>
<sequence>MGEAAARRFHPEYNTVQDDGHILESDDGVSFRFKLQTLAKHSPFFADIADLPTPQGEDDARVIPLLGISSEGLKHTLDLVVWEELAADPEWRDLHEAEYPLLPIDSSLHLVDDCITLATLYDLRLGFDQIIRNSHNLFKDIALFELTVQAIDRALRDQGGDTTWVIVPLIDKHGGLTIASVCDIHRWSIVQLSRHARPVYDAIVGFFRRRDQLLQEMNLFNSTHNAPVIGCRDCKTRTVCPGMFPSRPALV</sequence>
<evidence type="ECO:0008006" key="3">
    <source>
        <dbReference type="Google" id="ProtNLM"/>
    </source>
</evidence>
<dbReference type="EMBL" id="RSCE01000001">
    <property type="protein sequence ID" value="RSH87587.1"/>
    <property type="molecule type" value="Genomic_DNA"/>
</dbReference>
<dbReference type="Proteomes" id="UP000279236">
    <property type="component" value="Unassembled WGS sequence"/>
</dbReference>